<name>A0A0J6CYK7_9BACL</name>
<reference evidence="1" key="1">
    <citation type="submission" date="2015-06" db="EMBL/GenBank/DDBJ databases">
        <authorList>
            <person name="Liu B."/>
            <person name="Wang J."/>
            <person name="Zhu Y."/>
            <person name="Liu G."/>
            <person name="Chen Q."/>
            <person name="Zheng C."/>
            <person name="Che J."/>
            <person name="Ge C."/>
            <person name="Shi H."/>
            <person name="Pan Z."/>
            <person name="Liu X."/>
        </authorList>
    </citation>
    <scope>NUCLEOTIDE SEQUENCE [LARGE SCALE GENOMIC DNA]</scope>
    <source>
        <strain evidence="1">DSM 16346</strain>
    </source>
</reference>
<dbReference type="AlphaFoldDB" id="A0A0J6CYK7"/>
<keyword evidence="2" id="KW-1185">Reference proteome</keyword>
<evidence type="ECO:0000313" key="2">
    <source>
        <dbReference type="Proteomes" id="UP000035996"/>
    </source>
</evidence>
<proteinExistence type="predicted"/>
<dbReference type="GeneID" id="301328707"/>
<dbReference type="Proteomes" id="UP000035996">
    <property type="component" value="Unassembled WGS sequence"/>
</dbReference>
<accession>A0A0J6CYK7</accession>
<dbReference type="OrthoDB" id="9924538at2"/>
<evidence type="ECO:0000313" key="1">
    <source>
        <dbReference type="EMBL" id="KMM37099.1"/>
    </source>
</evidence>
<organism evidence="1 2">
    <name type="scientific">Guptibacillus hwajinpoensis</name>
    <dbReference type="NCBI Taxonomy" id="208199"/>
    <lineage>
        <taxon>Bacteria</taxon>
        <taxon>Bacillati</taxon>
        <taxon>Bacillota</taxon>
        <taxon>Bacilli</taxon>
        <taxon>Bacillales</taxon>
        <taxon>Guptibacillaceae</taxon>
        <taxon>Guptibacillus</taxon>
    </lineage>
</organism>
<sequence>MTNIAFGIFLLLANGLVQYSWFVDPNNGVAIDFKSKRSYVITTILLSLFTIYLLVTGISSTFY</sequence>
<dbReference type="RefSeq" id="WP_048311888.1">
    <property type="nucleotide sequence ID" value="NZ_CP119526.1"/>
</dbReference>
<dbReference type="EMBL" id="LELK01000004">
    <property type="protein sequence ID" value="KMM37099.1"/>
    <property type="molecule type" value="Genomic_DNA"/>
</dbReference>
<protein>
    <submittedName>
        <fullName evidence="1">Uncharacterized protein</fullName>
    </submittedName>
</protein>
<gene>
    <name evidence="1" type="ORF">AB986_14540</name>
</gene>
<comment type="caution">
    <text evidence="1">The sequence shown here is derived from an EMBL/GenBank/DDBJ whole genome shotgun (WGS) entry which is preliminary data.</text>
</comment>